<evidence type="ECO:0000313" key="3">
    <source>
        <dbReference type="Proteomes" id="UP000663870"/>
    </source>
</evidence>
<keyword evidence="3" id="KW-1185">Reference proteome</keyword>
<sequence>MVENRLFFFIHISILFVIILSSCTAYEVFRHKTGLVRPIKYHILIDPSRYTDRTREYHDTLAKLRFWRRYINEFDEDNTGSQEILRNYKYSEYNKR</sequence>
<keyword evidence="1" id="KW-1133">Transmembrane helix</keyword>
<keyword evidence="1" id="KW-0812">Transmembrane</keyword>
<accession>A0A815UTV1</accession>
<dbReference type="PROSITE" id="PS51257">
    <property type="entry name" value="PROKAR_LIPOPROTEIN"/>
    <property type="match status" value="1"/>
</dbReference>
<evidence type="ECO:0000313" key="2">
    <source>
        <dbReference type="EMBL" id="CAF1527404.1"/>
    </source>
</evidence>
<name>A0A815UTV1_9BILA</name>
<reference evidence="2" key="1">
    <citation type="submission" date="2021-02" db="EMBL/GenBank/DDBJ databases">
        <authorList>
            <person name="Nowell W R."/>
        </authorList>
    </citation>
    <scope>NUCLEOTIDE SEQUENCE</scope>
</reference>
<keyword evidence="1" id="KW-0472">Membrane</keyword>
<dbReference type="Proteomes" id="UP000663870">
    <property type="component" value="Unassembled WGS sequence"/>
</dbReference>
<dbReference type="AlphaFoldDB" id="A0A815UTV1"/>
<dbReference type="EMBL" id="CAJNOL010002763">
    <property type="protein sequence ID" value="CAF1527404.1"/>
    <property type="molecule type" value="Genomic_DNA"/>
</dbReference>
<comment type="caution">
    <text evidence="2">The sequence shown here is derived from an EMBL/GenBank/DDBJ whole genome shotgun (WGS) entry which is preliminary data.</text>
</comment>
<gene>
    <name evidence="2" type="ORF">JXQ802_LOCUS41981</name>
</gene>
<organism evidence="2 3">
    <name type="scientific">Rotaria sordida</name>
    <dbReference type="NCBI Taxonomy" id="392033"/>
    <lineage>
        <taxon>Eukaryota</taxon>
        <taxon>Metazoa</taxon>
        <taxon>Spiralia</taxon>
        <taxon>Gnathifera</taxon>
        <taxon>Rotifera</taxon>
        <taxon>Eurotatoria</taxon>
        <taxon>Bdelloidea</taxon>
        <taxon>Philodinida</taxon>
        <taxon>Philodinidae</taxon>
        <taxon>Rotaria</taxon>
    </lineage>
</organism>
<proteinExistence type="predicted"/>
<evidence type="ECO:0000256" key="1">
    <source>
        <dbReference type="SAM" id="Phobius"/>
    </source>
</evidence>
<protein>
    <submittedName>
        <fullName evidence="2">Uncharacterized protein</fullName>
    </submittedName>
</protein>
<feature type="transmembrane region" description="Helical" evidence="1">
    <location>
        <begin position="6"/>
        <end position="29"/>
    </location>
</feature>